<name>F3QXR7_9BACT</name>
<accession>F3QXR7</accession>
<dbReference type="AlphaFoldDB" id="F3QXR7"/>
<dbReference type="EMBL" id="AFBR01000090">
    <property type="protein sequence ID" value="EGG50951.1"/>
    <property type="molecule type" value="Genomic_DNA"/>
</dbReference>
<organism evidence="1 2">
    <name type="scientific">Paraprevotella xylaniphila YIT 11841</name>
    <dbReference type="NCBI Taxonomy" id="762982"/>
    <lineage>
        <taxon>Bacteria</taxon>
        <taxon>Pseudomonadati</taxon>
        <taxon>Bacteroidota</taxon>
        <taxon>Bacteroidia</taxon>
        <taxon>Bacteroidales</taxon>
        <taxon>Prevotellaceae</taxon>
        <taxon>Paraprevotella</taxon>
    </lineage>
</organism>
<sequence>MILRKHYTDIQYIIIFKNHNKKKKDKHLEPAFTNARSESVI</sequence>
<dbReference type="Proteomes" id="UP000005546">
    <property type="component" value="Unassembled WGS sequence"/>
</dbReference>
<dbReference type="HOGENOM" id="CLU_3274091_0_0_10"/>
<reference evidence="1 2" key="1">
    <citation type="submission" date="2011-02" db="EMBL/GenBank/DDBJ databases">
        <authorList>
            <person name="Weinstock G."/>
            <person name="Sodergren E."/>
            <person name="Clifton S."/>
            <person name="Fulton L."/>
            <person name="Fulton B."/>
            <person name="Courtney L."/>
            <person name="Fronick C."/>
            <person name="Harrison M."/>
            <person name="Strong C."/>
            <person name="Farmer C."/>
            <person name="Delahaunty K."/>
            <person name="Markovic C."/>
            <person name="Hall O."/>
            <person name="Minx P."/>
            <person name="Tomlinson C."/>
            <person name="Mitreva M."/>
            <person name="Hou S."/>
            <person name="Chen J."/>
            <person name="Wollam A."/>
            <person name="Pepin K.H."/>
            <person name="Johnson M."/>
            <person name="Bhonagiri V."/>
            <person name="Zhang X."/>
            <person name="Suruliraj S."/>
            <person name="Warren W."/>
            <person name="Chinwalla A."/>
            <person name="Mardis E.R."/>
            <person name="Wilson R.K."/>
        </authorList>
    </citation>
    <scope>NUCLEOTIDE SEQUENCE [LARGE SCALE GENOMIC DNA]</scope>
    <source>
        <strain evidence="1 2">YIT 11841</strain>
    </source>
</reference>
<keyword evidence="2" id="KW-1185">Reference proteome</keyword>
<comment type="caution">
    <text evidence="1">The sequence shown here is derived from an EMBL/GenBank/DDBJ whole genome shotgun (WGS) entry which is preliminary data.</text>
</comment>
<gene>
    <name evidence="1" type="ORF">HMPREF9442_03006</name>
</gene>
<protein>
    <submittedName>
        <fullName evidence="1">Uncharacterized protein</fullName>
    </submittedName>
</protein>
<dbReference type="STRING" id="762982.HMPREF9442_03006"/>
<evidence type="ECO:0000313" key="2">
    <source>
        <dbReference type="Proteomes" id="UP000005546"/>
    </source>
</evidence>
<evidence type="ECO:0000313" key="1">
    <source>
        <dbReference type="EMBL" id="EGG50951.1"/>
    </source>
</evidence>
<proteinExistence type="predicted"/>